<dbReference type="InterPro" id="IPR007865">
    <property type="entry name" value="Aminopep_P_N"/>
</dbReference>
<evidence type="ECO:0000256" key="3">
    <source>
        <dbReference type="ARBA" id="ARBA00008766"/>
    </source>
</evidence>
<name>A0ABR7YBI2_9SPHI</name>
<keyword evidence="9" id="KW-0645">Protease</keyword>
<dbReference type="InterPro" id="IPR000994">
    <property type="entry name" value="Pept_M24"/>
</dbReference>
<gene>
    <name evidence="9" type="ORF">H8B04_03575</name>
</gene>
<keyword evidence="10" id="KW-1185">Reference proteome</keyword>
<comment type="similarity">
    <text evidence="3">Belongs to the peptidase M24B family.</text>
</comment>
<evidence type="ECO:0000256" key="5">
    <source>
        <dbReference type="ARBA" id="ARBA00022723"/>
    </source>
</evidence>
<comment type="caution">
    <text evidence="9">The sequence shown here is derived from an EMBL/GenBank/DDBJ whole genome shotgun (WGS) entry which is preliminary data.</text>
</comment>
<dbReference type="RefSeq" id="WP_190301473.1">
    <property type="nucleotide sequence ID" value="NZ_JACOIJ010000004.1"/>
</dbReference>
<dbReference type="Pfam" id="PF00557">
    <property type="entry name" value="Peptidase_M24"/>
    <property type="match status" value="1"/>
</dbReference>
<comment type="cofactor">
    <cofactor evidence="2">
        <name>Mn(2+)</name>
        <dbReference type="ChEBI" id="CHEBI:29035"/>
    </cofactor>
</comment>
<keyword evidence="7" id="KW-0464">Manganese</keyword>
<dbReference type="InterPro" id="IPR052433">
    <property type="entry name" value="X-Pro_dipept-like"/>
</dbReference>
<dbReference type="SUPFAM" id="SSF53092">
    <property type="entry name" value="Creatinase/prolidase N-terminal domain"/>
    <property type="match status" value="1"/>
</dbReference>
<dbReference type="SUPFAM" id="SSF55920">
    <property type="entry name" value="Creatinase/aminopeptidase"/>
    <property type="match status" value="1"/>
</dbReference>
<dbReference type="PANTHER" id="PTHR43226">
    <property type="entry name" value="XAA-PRO AMINOPEPTIDASE 3"/>
    <property type="match status" value="1"/>
</dbReference>
<dbReference type="GO" id="GO:0004177">
    <property type="term" value="F:aminopeptidase activity"/>
    <property type="evidence" value="ECO:0007669"/>
    <property type="project" value="UniProtKB-KW"/>
</dbReference>
<evidence type="ECO:0000256" key="6">
    <source>
        <dbReference type="ARBA" id="ARBA00022801"/>
    </source>
</evidence>
<protein>
    <recommendedName>
        <fullName evidence="4">Xaa-Pro aminopeptidase</fullName>
        <ecNumber evidence="4">3.4.11.9</ecNumber>
    </recommendedName>
</protein>
<keyword evidence="9" id="KW-0031">Aminopeptidase</keyword>
<reference evidence="9 10" key="1">
    <citation type="submission" date="2020-08" db="EMBL/GenBank/DDBJ databases">
        <title>Sphingobacterium sp. DN04309 isolated from aquaculture water.</title>
        <authorList>
            <person name="Zhang M."/>
        </authorList>
    </citation>
    <scope>NUCLEOTIDE SEQUENCE [LARGE SCALE GENOMIC DNA]</scope>
    <source>
        <strain evidence="9 10">DN04309</strain>
    </source>
</reference>
<evidence type="ECO:0000256" key="1">
    <source>
        <dbReference type="ARBA" id="ARBA00001424"/>
    </source>
</evidence>
<evidence type="ECO:0000259" key="8">
    <source>
        <dbReference type="SMART" id="SM01011"/>
    </source>
</evidence>
<dbReference type="SMART" id="SM01011">
    <property type="entry name" value="AMP_N"/>
    <property type="match status" value="1"/>
</dbReference>
<evidence type="ECO:0000256" key="2">
    <source>
        <dbReference type="ARBA" id="ARBA00001936"/>
    </source>
</evidence>
<dbReference type="Proteomes" id="UP000651271">
    <property type="component" value="Unassembled WGS sequence"/>
</dbReference>
<keyword evidence="6" id="KW-0378">Hydrolase</keyword>
<dbReference type="EC" id="3.4.11.9" evidence="4"/>
<dbReference type="Gene3D" id="3.90.230.10">
    <property type="entry name" value="Creatinase/methionine aminopeptidase superfamily"/>
    <property type="match status" value="1"/>
</dbReference>
<comment type="catalytic activity">
    <reaction evidence="1">
        <text>Release of any N-terminal amino acid, including proline, that is linked to proline, even from a dipeptide or tripeptide.</text>
        <dbReference type="EC" id="3.4.11.9"/>
    </reaction>
</comment>
<evidence type="ECO:0000256" key="4">
    <source>
        <dbReference type="ARBA" id="ARBA00012574"/>
    </source>
</evidence>
<organism evidence="9 10">
    <name type="scientific">Sphingobacterium litopenaei</name>
    <dbReference type="NCBI Taxonomy" id="2763500"/>
    <lineage>
        <taxon>Bacteria</taxon>
        <taxon>Pseudomonadati</taxon>
        <taxon>Bacteroidota</taxon>
        <taxon>Sphingobacteriia</taxon>
        <taxon>Sphingobacteriales</taxon>
        <taxon>Sphingobacteriaceae</taxon>
        <taxon>Sphingobacterium</taxon>
    </lineage>
</organism>
<sequence>MFSADTYIQRRQQLIQNINTKGILLFLTNKENPINFEHNCYPFRQDSTFLYYFGIKAAGIYAAIDLDANETIIFGDEASIDNIVWTGRLESLHEKVTKSGVHKILPNKEIHTYFQKAIAQNRTIHYLPPYQAYNKILLSELTQQPINNLQPSVSFIKAVVQQRAIKEEQEIQEIEKALTTTVEMHKLAMRITQAGMKEYEIINAMRHYAEDQGCTFAYPPIVTKHGEILHNLHSHHVVSLGDMILNDSGCETEKGYAADLTRTYPIAGNFSAAQRDIYNIVHQAINSASSILSPQIKFRDVHLRSATTLMEGLKDLGLVKGNIEDAVQANAFTLFFQCGTGHMMGLDVHDMEDLGEQYVGYTTEEPKDTQTFGWKSLRLAKKLEVGNVLTVEPGIYFIPTLIDMWASERKLSEFINYDKLEAYKNFGGIRIEDNYLIIADGYRVLGPPLVQSIEEIENYRSSHLS</sequence>
<evidence type="ECO:0000256" key="7">
    <source>
        <dbReference type="ARBA" id="ARBA00023211"/>
    </source>
</evidence>
<accession>A0ABR7YBI2</accession>
<dbReference type="EMBL" id="JACOIJ010000004">
    <property type="protein sequence ID" value="MBD1428656.1"/>
    <property type="molecule type" value="Genomic_DNA"/>
</dbReference>
<keyword evidence="5" id="KW-0479">Metal-binding</keyword>
<dbReference type="Gene3D" id="3.40.350.10">
    <property type="entry name" value="Creatinase/prolidase N-terminal domain"/>
    <property type="match status" value="1"/>
</dbReference>
<evidence type="ECO:0000313" key="10">
    <source>
        <dbReference type="Proteomes" id="UP000651271"/>
    </source>
</evidence>
<dbReference type="InterPro" id="IPR029149">
    <property type="entry name" value="Creatin/AminoP/Spt16_N"/>
</dbReference>
<proteinExistence type="inferred from homology"/>
<dbReference type="InterPro" id="IPR036005">
    <property type="entry name" value="Creatinase/aminopeptidase-like"/>
</dbReference>
<dbReference type="PANTHER" id="PTHR43226:SF4">
    <property type="entry name" value="XAA-PRO AMINOPEPTIDASE 3"/>
    <property type="match status" value="1"/>
</dbReference>
<feature type="domain" description="Aminopeptidase P N-terminal" evidence="8">
    <location>
        <begin position="2"/>
        <end position="135"/>
    </location>
</feature>
<dbReference type="Pfam" id="PF05195">
    <property type="entry name" value="AMP_N"/>
    <property type="match status" value="1"/>
</dbReference>
<evidence type="ECO:0000313" key="9">
    <source>
        <dbReference type="EMBL" id="MBD1428656.1"/>
    </source>
</evidence>